<keyword evidence="7 8" id="KW-0472">Membrane</keyword>
<dbReference type="PANTHER" id="PTHR45618">
    <property type="entry name" value="MITOCHONDRIAL DICARBOXYLATE CARRIER-RELATED"/>
    <property type="match status" value="1"/>
</dbReference>
<keyword evidence="11" id="KW-1185">Reference proteome</keyword>
<dbReference type="Gene3D" id="1.50.40.10">
    <property type="entry name" value="Mitochondrial carrier domain"/>
    <property type="match status" value="1"/>
</dbReference>
<dbReference type="Pfam" id="PF00153">
    <property type="entry name" value="Mito_carr"/>
    <property type="match status" value="3"/>
</dbReference>
<evidence type="ECO:0000256" key="9">
    <source>
        <dbReference type="RuleBase" id="RU000488"/>
    </source>
</evidence>
<evidence type="ECO:0000256" key="5">
    <source>
        <dbReference type="ARBA" id="ARBA00022737"/>
    </source>
</evidence>
<keyword evidence="6" id="KW-1133">Transmembrane helix</keyword>
<evidence type="ECO:0000256" key="7">
    <source>
        <dbReference type="ARBA" id="ARBA00023136"/>
    </source>
</evidence>
<evidence type="ECO:0000256" key="4">
    <source>
        <dbReference type="ARBA" id="ARBA00022692"/>
    </source>
</evidence>
<evidence type="ECO:0000256" key="6">
    <source>
        <dbReference type="ARBA" id="ARBA00022989"/>
    </source>
</evidence>
<keyword evidence="4 8" id="KW-0812">Transmembrane</keyword>
<evidence type="ECO:0000313" key="10">
    <source>
        <dbReference type="EMBL" id="CAK9209169.1"/>
    </source>
</evidence>
<keyword evidence="3 9" id="KW-0813">Transport</keyword>
<evidence type="ECO:0000256" key="2">
    <source>
        <dbReference type="ARBA" id="ARBA00006375"/>
    </source>
</evidence>
<dbReference type="PROSITE" id="PS50920">
    <property type="entry name" value="SOLCAR"/>
    <property type="match status" value="3"/>
</dbReference>
<organism evidence="10 11">
    <name type="scientific">Sphagnum troendelagicum</name>
    <dbReference type="NCBI Taxonomy" id="128251"/>
    <lineage>
        <taxon>Eukaryota</taxon>
        <taxon>Viridiplantae</taxon>
        <taxon>Streptophyta</taxon>
        <taxon>Embryophyta</taxon>
        <taxon>Bryophyta</taxon>
        <taxon>Sphagnophytina</taxon>
        <taxon>Sphagnopsida</taxon>
        <taxon>Sphagnales</taxon>
        <taxon>Sphagnaceae</taxon>
        <taxon>Sphagnum</taxon>
    </lineage>
</organism>
<comment type="subcellular location">
    <subcellularLocation>
        <location evidence="1">Membrane</location>
        <topology evidence="1">Multi-pass membrane protein</topology>
    </subcellularLocation>
</comment>
<keyword evidence="5" id="KW-0677">Repeat</keyword>
<protein>
    <submittedName>
        <fullName evidence="10">Uncharacterized protein</fullName>
    </submittedName>
</protein>
<proteinExistence type="inferred from homology"/>
<reference evidence="10" key="1">
    <citation type="submission" date="2024-02" db="EMBL/GenBank/DDBJ databases">
        <authorList>
            <consortium name="ELIXIR-Norway"/>
            <consortium name="Elixir Norway"/>
        </authorList>
    </citation>
    <scope>NUCLEOTIDE SEQUENCE</scope>
</reference>
<comment type="similarity">
    <text evidence="2 9">Belongs to the mitochondrial carrier (TC 2.A.29) family.</text>
</comment>
<evidence type="ECO:0000313" key="11">
    <source>
        <dbReference type="Proteomes" id="UP001497512"/>
    </source>
</evidence>
<feature type="repeat" description="Solcar" evidence="8">
    <location>
        <begin position="230"/>
        <end position="339"/>
    </location>
</feature>
<feature type="repeat" description="Solcar" evidence="8">
    <location>
        <begin position="130"/>
        <end position="221"/>
    </location>
</feature>
<dbReference type="InterPro" id="IPR018108">
    <property type="entry name" value="MCP_transmembrane"/>
</dbReference>
<evidence type="ECO:0000256" key="8">
    <source>
        <dbReference type="PROSITE-ProRule" id="PRU00282"/>
    </source>
</evidence>
<dbReference type="InterPro" id="IPR002067">
    <property type="entry name" value="MCP"/>
</dbReference>
<dbReference type="PRINTS" id="PR00926">
    <property type="entry name" value="MITOCARRIER"/>
</dbReference>
<evidence type="ECO:0000256" key="3">
    <source>
        <dbReference type="ARBA" id="ARBA00022448"/>
    </source>
</evidence>
<dbReference type="EMBL" id="OZ019909">
    <property type="protein sequence ID" value="CAK9209169.1"/>
    <property type="molecule type" value="Genomic_DNA"/>
</dbReference>
<dbReference type="Proteomes" id="UP001497512">
    <property type="component" value="Chromosome 17"/>
</dbReference>
<dbReference type="InterPro" id="IPR050391">
    <property type="entry name" value="Mito_Metabolite_Transporter"/>
</dbReference>
<dbReference type="InterPro" id="IPR023395">
    <property type="entry name" value="MCP_dom_sf"/>
</dbReference>
<evidence type="ECO:0000256" key="1">
    <source>
        <dbReference type="ARBA" id="ARBA00004141"/>
    </source>
</evidence>
<name>A0ABP0TZC6_9BRYO</name>
<gene>
    <name evidence="10" type="ORF">CSSPTR1EN2_LOCUS9549</name>
</gene>
<sequence length="343" mass="35978">MESSWKGFVEGGLAATIAGCATHPLDLVKVRMQLQGEVQMATAQPLPASLSWALDGGRSRVSAAAVIAARPNNNPLSVVTSLVQSEGVRGLYSGVSATILRQLLYSSTRMGLYEYLKNAWRREEEGSGGLSLSKKVTVALVSGAVGAAVGNPADLAMVRMQADGRLPMSERRNYTGVGNALMRMVRQDGLLSLWTGAAPTITRAMLVTAAQLASYDQIKDTITQHHLAPEGFATQVLSSCGAGLLAAVASNPIDVVKTRVMNMKVVEAAAAGHGGETAATAAAGGTLAPPPYKGALDCAIKTVRAEGPMALYKGFVPTVTRQGPFAIVMFLSLEQIRKVFEHL</sequence>
<dbReference type="SUPFAM" id="SSF103506">
    <property type="entry name" value="Mitochondrial carrier"/>
    <property type="match status" value="1"/>
</dbReference>
<feature type="repeat" description="Solcar" evidence="8">
    <location>
        <begin position="6"/>
        <end position="119"/>
    </location>
</feature>
<accession>A0ABP0TZC6</accession>